<keyword evidence="2 5" id="KW-0812">Transmembrane</keyword>
<feature type="transmembrane region" description="Helical" evidence="5">
    <location>
        <begin position="79"/>
        <end position="97"/>
    </location>
</feature>
<name>A0A2T0TRK7_9SPHI</name>
<feature type="transmembrane region" description="Helical" evidence="5">
    <location>
        <begin position="154"/>
        <end position="172"/>
    </location>
</feature>
<accession>A0A2T0TRK7</accession>
<feature type="transmembrane region" description="Helical" evidence="5">
    <location>
        <begin position="352"/>
        <end position="370"/>
    </location>
</feature>
<gene>
    <name evidence="7" type="ORF">B0I27_11517</name>
</gene>
<feature type="transmembrane region" description="Helical" evidence="5">
    <location>
        <begin position="104"/>
        <end position="124"/>
    </location>
</feature>
<feature type="transmembrane region" description="Helical" evidence="5">
    <location>
        <begin position="222"/>
        <end position="240"/>
    </location>
</feature>
<comment type="caution">
    <text evidence="7">The sequence shown here is derived from an EMBL/GenBank/DDBJ whole genome shotgun (WGS) entry which is preliminary data.</text>
</comment>
<keyword evidence="4 5" id="KW-0472">Membrane</keyword>
<feature type="transmembrane region" description="Helical" evidence="5">
    <location>
        <begin position="311"/>
        <end position="332"/>
    </location>
</feature>
<dbReference type="InterPro" id="IPR007016">
    <property type="entry name" value="O-antigen_ligase-rel_domated"/>
</dbReference>
<dbReference type="RefSeq" id="WP_106295471.1">
    <property type="nucleotide sequence ID" value="NZ_PVTH01000015.1"/>
</dbReference>
<reference evidence="7 8" key="1">
    <citation type="submission" date="2018-03" db="EMBL/GenBank/DDBJ databases">
        <title>Genomic Encyclopedia of Type Strains, Phase III (KMG-III): the genomes of soil and plant-associated and newly described type strains.</title>
        <authorList>
            <person name="Whitman W."/>
        </authorList>
    </citation>
    <scope>NUCLEOTIDE SEQUENCE [LARGE SCALE GENOMIC DNA]</scope>
    <source>
        <strain evidence="7 8">CGMCC 1.9313</strain>
    </source>
</reference>
<sequence>MNFRKAILLVLVFMYIYTLTFGLFMTSVIRLPTPIVFCFPLIYLTFDKSRIFQYRKELLVFTVVSFFYFLLAYQEITSFFVQLIVVTFCALYFNYFVGENLYRFKVSVFIFYSLLIVSSLVMLLDHANPTIATIIRQKLTGEIVKQSPSGITPYIFSFGYQLAALTPFLVISSVMFRKGIVLKLLALVSSLIFIFYGMNRSVLVIFLFCIFFFGMLYYKLKFTILIAAFGIIGTLFISSVQDLSSGNEQNILAKNEQSSDENRMELMTENLKIIAKYPYGLMFYGMSWYDAAKEYPTFRRGEAGFVTSHNAYLMFITHLGIVIGPLFLFMLYSRIVYIMILALKHIRDPDNALLVCLCFSFLSVSINPFFHNEWLLRGSGPTLFLYFGVIHLYGIIQNNKLTSDSATNQNPQL</sequence>
<dbReference type="EMBL" id="PVTH01000015">
    <property type="protein sequence ID" value="PRY48316.1"/>
    <property type="molecule type" value="Genomic_DNA"/>
</dbReference>
<keyword evidence="8" id="KW-1185">Reference proteome</keyword>
<feature type="domain" description="O-antigen ligase-related" evidence="6">
    <location>
        <begin position="185"/>
        <end position="322"/>
    </location>
</feature>
<dbReference type="GO" id="GO:0016874">
    <property type="term" value="F:ligase activity"/>
    <property type="evidence" value="ECO:0007669"/>
    <property type="project" value="UniProtKB-KW"/>
</dbReference>
<dbReference type="GO" id="GO:0016020">
    <property type="term" value="C:membrane"/>
    <property type="evidence" value="ECO:0007669"/>
    <property type="project" value="UniProtKB-SubCell"/>
</dbReference>
<evidence type="ECO:0000256" key="3">
    <source>
        <dbReference type="ARBA" id="ARBA00022989"/>
    </source>
</evidence>
<dbReference type="Proteomes" id="UP000238034">
    <property type="component" value="Unassembled WGS sequence"/>
</dbReference>
<protein>
    <submittedName>
        <fullName evidence="7">O-antigen ligase-like membrane protein</fullName>
    </submittedName>
</protein>
<dbReference type="OrthoDB" id="734724at2"/>
<keyword evidence="3 5" id="KW-1133">Transmembrane helix</keyword>
<comment type="subcellular location">
    <subcellularLocation>
        <location evidence="1">Membrane</location>
        <topology evidence="1">Multi-pass membrane protein</topology>
    </subcellularLocation>
</comment>
<evidence type="ECO:0000259" key="6">
    <source>
        <dbReference type="Pfam" id="PF04932"/>
    </source>
</evidence>
<evidence type="ECO:0000256" key="4">
    <source>
        <dbReference type="ARBA" id="ARBA00023136"/>
    </source>
</evidence>
<keyword evidence="7" id="KW-0436">Ligase</keyword>
<evidence type="ECO:0000313" key="8">
    <source>
        <dbReference type="Proteomes" id="UP000238034"/>
    </source>
</evidence>
<feature type="transmembrane region" description="Helical" evidence="5">
    <location>
        <begin position="184"/>
        <end position="216"/>
    </location>
</feature>
<evidence type="ECO:0000313" key="7">
    <source>
        <dbReference type="EMBL" id="PRY48316.1"/>
    </source>
</evidence>
<dbReference type="Pfam" id="PF04932">
    <property type="entry name" value="Wzy_C"/>
    <property type="match status" value="1"/>
</dbReference>
<organism evidence="7 8">
    <name type="scientific">Arcticibacter pallidicorallinus</name>
    <dbReference type="NCBI Taxonomy" id="1259464"/>
    <lineage>
        <taxon>Bacteria</taxon>
        <taxon>Pseudomonadati</taxon>
        <taxon>Bacteroidota</taxon>
        <taxon>Sphingobacteriia</taxon>
        <taxon>Sphingobacteriales</taxon>
        <taxon>Sphingobacteriaceae</taxon>
        <taxon>Arcticibacter</taxon>
    </lineage>
</organism>
<feature type="transmembrane region" description="Helical" evidence="5">
    <location>
        <begin position="376"/>
        <end position="396"/>
    </location>
</feature>
<evidence type="ECO:0000256" key="1">
    <source>
        <dbReference type="ARBA" id="ARBA00004141"/>
    </source>
</evidence>
<evidence type="ECO:0000256" key="5">
    <source>
        <dbReference type="SAM" id="Phobius"/>
    </source>
</evidence>
<feature type="transmembrane region" description="Helical" evidence="5">
    <location>
        <begin position="7"/>
        <end position="25"/>
    </location>
</feature>
<proteinExistence type="predicted"/>
<dbReference type="AlphaFoldDB" id="A0A2T0TRK7"/>
<evidence type="ECO:0000256" key="2">
    <source>
        <dbReference type="ARBA" id="ARBA00022692"/>
    </source>
</evidence>